<feature type="transmembrane region" description="Helical" evidence="1">
    <location>
        <begin position="215"/>
        <end position="236"/>
    </location>
</feature>
<proteinExistence type="predicted"/>
<evidence type="ECO:0000313" key="2">
    <source>
        <dbReference type="EMBL" id="GAO44598.1"/>
    </source>
</evidence>
<reference evidence="2 3" key="1">
    <citation type="submission" date="2015-04" db="EMBL/GenBank/DDBJ databases">
        <title>Whole genome shotgun sequence of Flavihumibacter petaseus NBRC 106054.</title>
        <authorList>
            <person name="Miyazawa S."/>
            <person name="Hosoyama A."/>
            <person name="Hashimoto M."/>
            <person name="Noguchi M."/>
            <person name="Tsuchikane K."/>
            <person name="Ohji S."/>
            <person name="Yamazoe A."/>
            <person name="Ichikawa N."/>
            <person name="Kimura A."/>
            <person name="Fujita N."/>
        </authorList>
    </citation>
    <scope>NUCLEOTIDE SEQUENCE [LARGE SCALE GENOMIC DNA]</scope>
    <source>
        <strain evidence="2 3">NBRC 106054</strain>
    </source>
</reference>
<evidence type="ECO:0008006" key="4">
    <source>
        <dbReference type="Google" id="ProtNLM"/>
    </source>
</evidence>
<dbReference type="AlphaFoldDB" id="A0A0E9N483"/>
<keyword evidence="1" id="KW-1133">Transmembrane helix</keyword>
<dbReference type="STRING" id="1220578.FPE01S_03_06360"/>
<feature type="transmembrane region" description="Helical" evidence="1">
    <location>
        <begin position="126"/>
        <end position="144"/>
    </location>
</feature>
<name>A0A0E9N483_9BACT</name>
<dbReference type="InterPro" id="IPR021737">
    <property type="entry name" value="Phage_phiKZ_Orf197"/>
</dbReference>
<evidence type="ECO:0000313" key="3">
    <source>
        <dbReference type="Proteomes" id="UP000033121"/>
    </source>
</evidence>
<feature type="transmembrane region" description="Helical" evidence="1">
    <location>
        <begin position="43"/>
        <end position="74"/>
    </location>
</feature>
<organism evidence="2 3">
    <name type="scientific">Flavihumibacter petaseus NBRC 106054</name>
    <dbReference type="NCBI Taxonomy" id="1220578"/>
    <lineage>
        <taxon>Bacteria</taxon>
        <taxon>Pseudomonadati</taxon>
        <taxon>Bacteroidota</taxon>
        <taxon>Chitinophagia</taxon>
        <taxon>Chitinophagales</taxon>
        <taxon>Chitinophagaceae</taxon>
        <taxon>Flavihumibacter</taxon>
    </lineage>
</organism>
<feature type="transmembrane region" description="Helical" evidence="1">
    <location>
        <begin position="180"/>
        <end position="203"/>
    </location>
</feature>
<feature type="transmembrane region" description="Helical" evidence="1">
    <location>
        <begin position="86"/>
        <end position="105"/>
    </location>
</feature>
<dbReference type="Pfam" id="PF11750">
    <property type="entry name" value="DUF3307"/>
    <property type="match status" value="1"/>
</dbReference>
<gene>
    <name evidence="2" type="ORF">FPE01S_03_06360</name>
</gene>
<keyword evidence="1" id="KW-0812">Transmembrane</keyword>
<dbReference type="RefSeq" id="WP_052955998.1">
    <property type="nucleotide sequence ID" value="NZ_BBWV01000003.1"/>
</dbReference>
<keyword evidence="3" id="KW-1185">Reference proteome</keyword>
<keyword evidence="1" id="KW-0472">Membrane</keyword>
<sequence>MISETVWLTKLLLAHLLSDFILQPQRWRDQRYQKHFAAGSLYLHGLIIGILALLAVGFSDWPVAVFIMVTHVLIDGWKSYRPVTTIYLVADQLLHLLMITLCWWLRFGSADMALQWLSSLQQRPDIWKTITAFIFLTSPAGMLIGQLTRQWRDKIAVAAPSETESLANAGRWIGFAERTIILIFVLLGQYSAIGLLVAAKGIIRFNEKDRQEIKTEYLVVGTLLSISIAVLTGMAIKL</sequence>
<protein>
    <recommendedName>
        <fullName evidence="4">DUF3307 domain-containing protein</fullName>
    </recommendedName>
</protein>
<dbReference type="Proteomes" id="UP000033121">
    <property type="component" value="Unassembled WGS sequence"/>
</dbReference>
<dbReference type="OrthoDB" id="8536716at2"/>
<comment type="caution">
    <text evidence="2">The sequence shown here is derived from an EMBL/GenBank/DDBJ whole genome shotgun (WGS) entry which is preliminary data.</text>
</comment>
<evidence type="ECO:0000256" key="1">
    <source>
        <dbReference type="SAM" id="Phobius"/>
    </source>
</evidence>
<dbReference type="EMBL" id="BBWV01000003">
    <property type="protein sequence ID" value="GAO44598.1"/>
    <property type="molecule type" value="Genomic_DNA"/>
</dbReference>
<accession>A0A0E9N483</accession>